<proteinExistence type="predicted"/>
<dbReference type="Proteomes" id="UP001302602">
    <property type="component" value="Unassembled WGS sequence"/>
</dbReference>
<reference evidence="2" key="1">
    <citation type="journal article" date="2023" name="Mol. Phylogenet. Evol.">
        <title>Genome-scale phylogeny and comparative genomics of the fungal order Sordariales.</title>
        <authorList>
            <person name="Hensen N."/>
            <person name="Bonometti L."/>
            <person name="Westerberg I."/>
            <person name="Brannstrom I.O."/>
            <person name="Guillou S."/>
            <person name="Cros-Aarteil S."/>
            <person name="Calhoun S."/>
            <person name="Haridas S."/>
            <person name="Kuo A."/>
            <person name="Mondo S."/>
            <person name="Pangilinan J."/>
            <person name="Riley R."/>
            <person name="LaButti K."/>
            <person name="Andreopoulos B."/>
            <person name="Lipzen A."/>
            <person name="Chen C."/>
            <person name="Yan M."/>
            <person name="Daum C."/>
            <person name="Ng V."/>
            <person name="Clum A."/>
            <person name="Steindorff A."/>
            <person name="Ohm R.A."/>
            <person name="Martin F."/>
            <person name="Silar P."/>
            <person name="Natvig D.O."/>
            <person name="Lalanne C."/>
            <person name="Gautier V."/>
            <person name="Ament-Velasquez S.L."/>
            <person name="Kruys A."/>
            <person name="Hutchinson M.I."/>
            <person name="Powell A.J."/>
            <person name="Barry K."/>
            <person name="Miller A.N."/>
            <person name="Grigoriev I.V."/>
            <person name="Debuchy R."/>
            <person name="Gladieux P."/>
            <person name="Hiltunen Thoren M."/>
            <person name="Johannesson H."/>
        </authorList>
    </citation>
    <scope>NUCLEOTIDE SEQUENCE</scope>
    <source>
        <strain evidence="2">CBS 731.68</strain>
    </source>
</reference>
<evidence type="ECO:0000256" key="1">
    <source>
        <dbReference type="SAM" id="SignalP"/>
    </source>
</evidence>
<keyword evidence="1" id="KW-0732">Signal</keyword>
<evidence type="ECO:0000313" key="2">
    <source>
        <dbReference type="EMBL" id="KAK4118602.1"/>
    </source>
</evidence>
<dbReference type="EMBL" id="MU853263">
    <property type="protein sequence ID" value="KAK4118602.1"/>
    <property type="molecule type" value="Genomic_DNA"/>
</dbReference>
<evidence type="ECO:0000313" key="3">
    <source>
        <dbReference type="Proteomes" id="UP001302602"/>
    </source>
</evidence>
<accession>A0AAN6TQ74</accession>
<name>A0AAN6TQ74_9PEZI</name>
<comment type="caution">
    <text evidence="2">The sequence shown here is derived from an EMBL/GenBank/DDBJ whole genome shotgun (WGS) entry which is preliminary data.</text>
</comment>
<dbReference type="AlphaFoldDB" id="A0AAN6TQ74"/>
<keyword evidence="3" id="KW-1185">Reference proteome</keyword>
<dbReference type="RefSeq" id="XP_062642375.1">
    <property type="nucleotide sequence ID" value="XM_062795819.1"/>
</dbReference>
<organism evidence="2 3">
    <name type="scientific">Parathielavia appendiculata</name>
    <dbReference type="NCBI Taxonomy" id="2587402"/>
    <lineage>
        <taxon>Eukaryota</taxon>
        <taxon>Fungi</taxon>
        <taxon>Dikarya</taxon>
        <taxon>Ascomycota</taxon>
        <taxon>Pezizomycotina</taxon>
        <taxon>Sordariomycetes</taxon>
        <taxon>Sordariomycetidae</taxon>
        <taxon>Sordariales</taxon>
        <taxon>Chaetomiaceae</taxon>
        <taxon>Parathielavia</taxon>
    </lineage>
</organism>
<feature type="signal peptide" evidence="1">
    <location>
        <begin position="1"/>
        <end position="21"/>
    </location>
</feature>
<sequence>MKMKFTSLAILIATALTASEAVPTTAGSQASSTGVAEGLWIETIDAAGNSKVSFTPHQEIVNSTSFEAGNDVQERASVEKRREGCHASARISSSITDAANLLLLSQYAGTQVRIDGRARASYVYQNARSFICAYSPGWKPKSAILATWDWVKRVKCGVDRLGHGQVQEGSGDWTAGYTFDTDRFCW</sequence>
<gene>
    <name evidence="2" type="ORF">N657DRAFT_675421</name>
</gene>
<feature type="chain" id="PRO_5042915688" evidence="1">
    <location>
        <begin position="22"/>
        <end position="186"/>
    </location>
</feature>
<reference evidence="2" key="2">
    <citation type="submission" date="2023-05" db="EMBL/GenBank/DDBJ databases">
        <authorList>
            <consortium name="Lawrence Berkeley National Laboratory"/>
            <person name="Steindorff A."/>
            <person name="Hensen N."/>
            <person name="Bonometti L."/>
            <person name="Westerberg I."/>
            <person name="Brannstrom I.O."/>
            <person name="Guillou S."/>
            <person name="Cros-Aarteil S."/>
            <person name="Calhoun S."/>
            <person name="Haridas S."/>
            <person name="Kuo A."/>
            <person name="Mondo S."/>
            <person name="Pangilinan J."/>
            <person name="Riley R."/>
            <person name="Labutti K."/>
            <person name="Andreopoulos B."/>
            <person name="Lipzen A."/>
            <person name="Chen C."/>
            <person name="Yanf M."/>
            <person name="Daum C."/>
            <person name="Ng V."/>
            <person name="Clum A."/>
            <person name="Ohm R."/>
            <person name="Martin F."/>
            <person name="Silar P."/>
            <person name="Natvig D."/>
            <person name="Lalanne C."/>
            <person name="Gautier V."/>
            <person name="Ament-Velasquez S.L."/>
            <person name="Kruys A."/>
            <person name="Hutchinson M.I."/>
            <person name="Powell A.J."/>
            <person name="Barry K."/>
            <person name="Miller A.N."/>
            <person name="Grigoriev I.V."/>
            <person name="Debuchy R."/>
            <person name="Gladieux P."/>
            <person name="Thoren M.H."/>
            <person name="Johannesson H."/>
        </authorList>
    </citation>
    <scope>NUCLEOTIDE SEQUENCE</scope>
    <source>
        <strain evidence="2">CBS 731.68</strain>
    </source>
</reference>
<protein>
    <submittedName>
        <fullName evidence="2">Uncharacterized protein</fullName>
    </submittedName>
</protein>
<dbReference type="GeneID" id="87832587"/>